<feature type="signal peptide" evidence="1">
    <location>
        <begin position="1"/>
        <end position="27"/>
    </location>
</feature>
<proteinExistence type="predicted"/>
<keyword evidence="3" id="KW-1185">Reference proteome</keyword>
<dbReference type="AlphaFoldDB" id="A0A1G9THL0"/>
<protein>
    <recommendedName>
        <fullName evidence="4">DUF2680 domain-containing protein</fullName>
    </recommendedName>
</protein>
<sequence>MQRFYRCCWAITLLVAVLFTGAVSIQAEDQEPTEPMPELTDNQQKELAIMYQDMFDKRKGIISKYVEFGVLEKEKADQIIKHLDEHYQMLEENGFVIDRKHHHGKHEGKFTH</sequence>
<dbReference type="OrthoDB" id="2883543at2"/>
<accession>A0A1G9THL0</accession>
<gene>
    <name evidence="2" type="ORF">SAMN05216244_2593</name>
</gene>
<evidence type="ECO:0000256" key="1">
    <source>
        <dbReference type="SAM" id="SignalP"/>
    </source>
</evidence>
<evidence type="ECO:0008006" key="4">
    <source>
        <dbReference type="Google" id="ProtNLM"/>
    </source>
</evidence>
<keyword evidence="1" id="KW-0732">Signal</keyword>
<reference evidence="3" key="1">
    <citation type="submission" date="2016-10" db="EMBL/GenBank/DDBJ databases">
        <authorList>
            <person name="Varghese N."/>
            <person name="Submissions S."/>
        </authorList>
    </citation>
    <scope>NUCLEOTIDE SEQUENCE [LARGE SCALE GENOMIC DNA]</scope>
    <source>
        <strain evidence="3">CGMCC 1.6199</strain>
    </source>
</reference>
<dbReference type="Proteomes" id="UP000182347">
    <property type="component" value="Unassembled WGS sequence"/>
</dbReference>
<organism evidence="2 3">
    <name type="scientific">Sediminibacillus halophilus</name>
    <dbReference type="NCBI Taxonomy" id="482461"/>
    <lineage>
        <taxon>Bacteria</taxon>
        <taxon>Bacillati</taxon>
        <taxon>Bacillota</taxon>
        <taxon>Bacilli</taxon>
        <taxon>Bacillales</taxon>
        <taxon>Bacillaceae</taxon>
        <taxon>Sediminibacillus</taxon>
    </lineage>
</organism>
<dbReference type="Pfam" id="PF10925">
    <property type="entry name" value="DUF2680"/>
    <property type="match status" value="1"/>
</dbReference>
<dbReference type="InterPro" id="IPR024485">
    <property type="entry name" value="DUF2680"/>
</dbReference>
<evidence type="ECO:0000313" key="3">
    <source>
        <dbReference type="Proteomes" id="UP000182347"/>
    </source>
</evidence>
<feature type="chain" id="PRO_5010201518" description="DUF2680 domain-containing protein" evidence="1">
    <location>
        <begin position="28"/>
        <end position="112"/>
    </location>
</feature>
<dbReference type="RefSeq" id="WP_074599625.1">
    <property type="nucleotide sequence ID" value="NZ_FNHF01000003.1"/>
</dbReference>
<dbReference type="EMBL" id="FNHF01000003">
    <property type="protein sequence ID" value="SDM47256.1"/>
    <property type="molecule type" value="Genomic_DNA"/>
</dbReference>
<name>A0A1G9THL0_9BACI</name>
<evidence type="ECO:0000313" key="2">
    <source>
        <dbReference type="EMBL" id="SDM47256.1"/>
    </source>
</evidence>